<sequence>MGVLGLTPFLQKLCPSVIQHLPDRLQSLAGKRVILDGTLLTQRVHCIPISHPYRHILGWYRIVIYVSFRTQV</sequence>
<reference evidence="1 2" key="1">
    <citation type="journal article" date="2015" name="Fungal Genet. Biol.">
        <title>Evolution of novel wood decay mechanisms in Agaricales revealed by the genome sequences of Fistulina hepatica and Cylindrobasidium torrendii.</title>
        <authorList>
            <person name="Floudas D."/>
            <person name="Held B.W."/>
            <person name="Riley R."/>
            <person name="Nagy L.G."/>
            <person name="Koehler G."/>
            <person name="Ransdell A.S."/>
            <person name="Younus H."/>
            <person name="Chow J."/>
            <person name="Chiniquy J."/>
            <person name="Lipzen A."/>
            <person name="Tritt A."/>
            <person name="Sun H."/>
            <person name="Haridas S."/>
            <person name="LaButti K."/>
            <person name="Ohm R.A."/>
            <person name="Kues U."/>
            <person name="Blanchette R.A."/>
            <person name="Grigoriev I.V."/>
            <person name="Minto R.E."/>
            <person name="Hibbett D.S."/>
        </authorList>
    </citation>
    <scope>NUCLEOTIDE SEQUENCE [LARGE SCALE GENOMIC DNA]</scope>
    <source>
        <strain evidence="1 2">FP15055 ss-10</strain>
    </source>
</reference>
<dbReference type="EMBL" id="KN880737">
    <property type="protein sequence ID" value="KIY62916.1"/>
    <property type="molecule type" value="Genomic_DNA"/>
</dbReference>
<dbReference type="Proteomes" id="UP000054007">
    <property type="component" value="Unassembled WGS sequence"/>
</dbReference>
<organism evidence="1 2">
    <name type="scientific">Cylindrobasidium torrendii FP15055 ss-10</name>
    <dbReference type="NCBI Taxonomy" id="1314674"/>
    <lineage>
        <taxon>Eukaryota</taxon>
        <taxon>Fungi</taxon>
        <taxon>Dikarya</taxon>
        <taxon>Basidiomycota</taxon>
        <taxon>Agaricomycotina</taxon>
        <taxon>Agaricomycetes</taxon>
        <taxon>Agaricomycetidae</taxon>
        <taxon>Agaricales</taxon>
        <taxon>Marasmiineae</taxon>
        <taxon>Physalacriaceae</taxon>
        <taxon>Cylindrobasidium</taxon>
    </lineage>
</organism>
<keyword evidence="2" id="KW-1185">Reference proteome</keyword>
<evidence type="ECO:0008006" key="3">
    <source>
        <dbReference type="Google" id="ProtNLM"/>
    </source>
</evidence>
<protein>
    <recommendedName>
        <fullName evidence="3">XPG N-terminal domain-containing protein</fullName>
    </recommendedName>
</protein>
<accession>A0A0D7B069</accession>
<dbReference type="AlphaFoldDB" id="A0A0D7B069"/>
<proteinExistence type="predicted"/>
<evidence type="ECO:0000313" key="2">
    <source>
        <dbReference type="Proteomes" id="UP000054007"/>
    </source>
</evidence>
<gene>
    <name evidence="1" type="ORF">CYLTODRAFT_360794</name>
</gene>
<evidence type="ECO:0000313" key="1">
    <source>
        <dbReference type="EMBL" id="KIY62916.1"/>
    </source>
</evidence>
<dbReference type="OrthoDB" id="31113at2759"/>
<dbReference type="STRING" id="1314674.A0A0D7B069"/>
<name>A0A0D7B069_9AGAR</name>